<protein>
    <submittedName>
        <fullName evidence="5">Alpha-2-macroglobulin</fullName>
    </submittedName>
</protein>
<feature type="domain" description="Alpha-2-macroglobulin" evidence="4">
    <location>
        <begin position="1338"/>
        <end position="1428"/>
    </location>
</feature>
<dbReference type="InterPro" id="IPR011625">
    <property type="entry name" value="A2M_N_BRD"/>
</dbReference>
<dbReference type="Gene3D" id="1.50.10.20">
    <property type="match status" value="1"/>
</dbReference>
<dbReference type="Pfam" id="PF00207">
    <property type="entry name" value="A2M"/>
    <property type="match status" value="1"/>
</dbReference>
<dbReference type="Proteomes" id="UP000323324">
    <property type="component" value="Unassembled WGS sequence"/>
</dbReference>
<evidence type="ECO:0000313" key="6">
    <source>
        <dbReference type="Proteomes" id="UP000323324"/>
    </source>
</evidence>
<dbReference type="SUPFAM" id="SSF48239">
    <property type="entry name" value="Terpenoid cyclases/Protein prenyltransferases"/>
    <property type="match status" value="1"/>
</dbReference>
<evidence type="ECO:0000259" key="4">
    <source>
        <dbReference type="SMART" id="SM01360"/>
    </source>
</evidence>
<dbReference type="Gene3D" id="2.60.40.1930">
    <property type="match status" value="1"/>
</dbReference>
<dbReference type="SMART" id="SM01360">
    <property type="entry name" value="A2M"/>
    <property type="match status" value="1"/>
</dbReference>
<dbReference type="SMART" id="SM01359">
    <property type="entry name" value="A2M_N_2"/>
    <property type="match status" value="1"/>
</dbReference>
<dbReference type="Pfam" id="PF07703">
    <property type="entry name" value="A2M_BRD"/>
    <property type="match status" value="1"/>
</dbReference>
<dbReference type="PANTHER" id="PTHR40094:SF1">
    <property type="entry name" value="UBIQUITIN DOMAIN-CONTAINING PROTEIN"/>
    <property type="match status" value="1"/>
</dbReference>
<dbReference type="InterPro" id="IPR051802">
    <property type="entry name" value="YfhM-like"/>
</dbReference>
<evidence type="ECO:0000259" key="3">
    <source>
        <dbReference type="SMART" id="SM01359"/>
    </source>
</evidence>
<dbReference type="EMBL" id="VSKM01000008">
    <property type="protein sequence ID" value="TYB73893.1"/>
    <property type="molecule type" value="Genomic_DNA"/>
</dbReference>
<gene>
    <name evidence="5" type="ORF">ES676_09115</name>
</gene>
<dbReference type="Pfam" id="PF13715">
    <property type="entry name" value="CarbopepD_reg_2"/>
    <property type="match status" value="1"/>
</dbReference>
<dbReference type="Pfam" id="PF01835">
    <property type="entry name" value="MG2"/>
    <property type="match status" value="1"/>
</dbReference>
<accession>A0A8H2LGD5</accession>
<feature type="chain" id="PRO_5034712571" evidence="2">
    <location>
        <begin position="20"/>
        <end position="2109"/>
    </location>
</feature>
<feature type="domain" description="Alpha-2-macroglobulin bait region" evidence="3">
    <location>
        <begin position="966"/>
        <end position="1106"/>
    </location>
</feature>
<comment type="similarity">
    <text evidence="1">Belongs to the protease inhibitor I39 (alpha-2-macroglobulin) family. Bacterial alpha-2-macroglobulin subfamily.</text>
</comment>
<dbReference type="InterPro" id="IPR002890">
    <property type="entry name" value="MG2"/>
</dbReference>
<dbReference type="InterPro" id="IPR008930">
    <property type="entry name" value="Terpenoid_cyclase/PrenylTrfase"/>
</dbReference>
<dbReference type="InterPro" id="IPR041246">
    <property type="entry name" value="Bact_MG10"/>
</dbReference>
<sequence length="2109" mass="240902">MKNHVILLLIIFFANASFSQDKSYDQLWRAVEFEEVNGLPKSALKIVETIEAKATADNNEPQQIKVLLFKSKFALILKEDAQLQIVNAFKAKIKTSTAPTKNILENVLANLYWQYFKAHRYQFYNRTKTEEKVDAEDFRTWDLTTLIEDIQLHFDNSLQNESLLQQTDLNNYNILLDRKKDSKLYRPTLFDFLSHNALDFYKASEARITKPADNFRIDDPNYFSDAETFSRLSIQSTDSLSSQLKALKIYQKLIQFHLNKPDKTALTDVNISRLHYVYANTVVADKENLLIDSFKKESDKNTGTESEAQYDYEIAHLLYKQGLQYDSNTNADVRWKIKDAVELCEFVIKKHPETNSAEHCALLKQRILSRSLGIQTESNLPINKNAKLLVTYKNIEQLEFSAYALSEKEITSFNDLHKIEEQKAFIGKLSATKTWKTPLIDEGDYQSHTIEILAPKLDNGRYLIVGAAENDGIDIAHSLVQVTNTAYIEYHDHEFKVFQFIDRNNGQPLTQVEVTITYEDKKSKKTITTDAYGKIRVKDKTDRYGSFSLTVANGTDTAVFKNLYLRGYYPKNMPEKTSYKSFLFTDRSIYRPGQTVFFKGIIIDVDRNRSLVVSDYKTSAKLIDVNGKELSNLELITNDYGSISGEFILPNTGLTGPFAIRLQEQNEKYTINSQTIFSVEEYKRPKFKTTFKSLTETIKVNDSVTVKGEALAFAGSTITDAKVVYRVKRNIQYAPWFYRSRYAPQQPEQEIAHGETTTNNKGEYSIPFKAIPDANVDKKGLPIFSYEITADVTDINGETQSASTFIKAGYHTITAALSIADQLEKSNKKHTLQLTTKNLNDEFISTTGSLKIYKLQAPDHVLRPRPWEAPDYQNFTKEDFKTLFPHEAYTNEDHIENREKGALVFEKTVTTDSLTDISLGNIKRWDSGAYIITFETKDPSGLTVKDEIKISVYGNNDTVLADNQLFSITTNKIEYALNDTAEITLATAAEDLVINVDIEKDHKIIKSYTVPLLANKKTISVPVTANDYGGFVVHVSYAAFNSFYSSSLRINVPYPKSELEIETLTFRDKLQPGSDETWSFKIKGPQGEKVSAELLASMYDASLDQFKKHQWQFSPLYQPQYYSQSRRSGYSSFFNSNFKVQLNQLYNYFPSPKNYDSLNWFGLHIGNENQYKYYLRDLQSRRRQMPTFDKVISGIVLDENGLPLPGVNIIVEGTIYGTQTDFDGHYSLKVKQESQVFYSFVGYVTEKKPITSQTIYNLSMADDDNVEQVVISALGIKRNRPELTYAIGFSDQKADIQGAPMEEEDSYEVAEKHITEDKQDATNNDFSNVQIRKNLQETAFFFPQLETDKDGTISFNFTTPEALTQWKLQLLAHTKTLESSIKTLDAVTQKELMVIPNAPRFLREGDRITISTKIVNLTNKELNGTAVLQLFDAVTNNPIDAQLNNSNSKRAFTVAEKGNTQVSWQLTIPKNIQAVTYKILAQSGNYSDGEQNVLPVLTNRMLVTETLPMWISSNETKTFTLDKLKTTTSPTLKHHKLTLEITSNPAWYAVQALPYVMDYPYDCNEQIFSRYYANSLAHSIVSSNPKIKRVFNQWKSHDGLLSTLEKNPELKSILIEETPWLRDAESKTEQKKRIALLFDFNTMTNGLSKAIRKLENNQMDSGAWSWFGQYRENRFITQHIISGFGHLKTLGVNTESNSKMISKAIGYLDTQFVKEYNDLTKHSANVDVSADHLSYSQLQYLYMRSFFKDVKTTKEVRKIMDYYQSQINAYWLQRSLYAKGMMGLISNRNGDKATAHQILESLRETSITSEELGMYWKENTSSWQWYEAPIETQSLLIEAFSEIEETSVRKTGTIDNLKIWLLKNKQTNSWKTTKATTNAVYALLLQSSDWLSVTDSVEVSIGGQPLSPETLENVKVEAGTGYYKTSWNTTEIKPELADVTLTKKGNGIAWAGLYWQYFEDLEAITFAETPLKLQKKLFKKTQTDTGELLTDITKNTTLNVGDAIRVRIEIRSDRAMEFVHLKDMRASGLEPINVLSQYKHQDGLGYYESTKDTATHFFFDYLPKGIYVFEYDLRVTNAGEMSNGITTIQSMYAPEFTSHSEGIRITTKE</sequence>
<dbReference type="GO" id="GO:0004866">
    <property type="term" value="F:endopeptidase inhibitor activity"/>
    <property type="evidence" value="ECO:0007669"/>
    <property type="project" value="InterPro"/>
</dbReference>
<dbReference type="InterPro" id="IPR001599">
    <property type="entry name" value="Macroglobln_a2"/>
</dbReference>
<evidence type="ECO:0000256" key="2">
    <source>
        <dbReference type="SAM" id="SignalP"/>
    </source>
</evidence>
<comment type="caution">
    <text evidence="5">The sequence shown here is derived from an EMBL/GenBank/DDBJ whole genome shotgun (WGS) entry which is preliminary data.</text>
</comment>
<evidence type="ECO:0000256" key="1">
    <source>
        <dbReference type="ARBA" id="ARBA00010556"/>
    </source>
</evidence>
<keyword evidence="2" id="KW-0732">Signal</keyword>
<organism evidence="5 6">
    <name type="scientific">Bizionia saleffrena</name>
    <dbReference type="NCBI Taxonomy" id="291189"/>
    <lineage>
        <taxon>Bacteria</taxon>
        <taxon>Pseudomonadati</taxon>
        <taxon>Bacteroidota</taxon>
        <taxon>Flavobacteriia</taxon>
        <taxon>Flavobacteriales</taxon>
        <taxon>Flavobacteriaceae</taxon>
        <taxon>Bizionia</taxon>
    </lineage>
</organism>
<dbReference type="Gene3D" id="2.60.40.1120">
    <property type="entry name" value="Carboxypeptidase-like, regulatory domain"/>
    <property type="match status" value="1"/>
</dbReference>
<evidence type="ECO:0000313" key="5">
    <source>
        <dbReference type="EMBL" id="TYB73893.1"/>
    </source>
</evidence>
<reference evidence="5 6" key="1">
    <citation type="submission" date="2019-08" db="EMBL/GenBank/DDBJ databases">
        <title>Genomes of Antarctic Bizionia species.</title>
        <authorList>
            <person name="Bowman J.P."/>
        </authorList>
    </citation>
    <scope>NUCLEOTIDE SEQUENCE [LARGE SCALE GENOMIC DNA]</scope>
    <source>
        <strain evidence="5 6">HFD</strain>
    </source>
</reference>
<proteinExistence type="inferred from homology"/>
<dbReference type="RefSeq" id="WP_148370014.1">
    <property type="nucleotide sequence ID" value="NZ_VSKM01000008.1"/>
</dbReference>
<feature type="signal peptide" evidence="2">
    <location>
        <begin position="1"/>
        <end position="19"/>
    </location>
</feature>
<name>A0A8H2LGD5_9FLAO</name>
<dbReference type="PANTHER" id="PTHR40094">
    <property type="entry name" value="ALPHA-2-MACROGLOBULIN HOMOLOG"/>
    <property type="match status" value="1"/>
</dbReference>
<dbReference type="SUPFAM" id="SSF49464">
    <property type="entry name" value="Carboxypeptidase regulatory domain-like"/>
    <property type="match status" value="1"/>
</dbReference>
<dbReference type="InterPro" id="IPR008969">
    <property type="entry name" value="CarboxyPept-like_regulatory"/>
</dbReference>
<keyword evidence="6" id="KW-1185">Reference proteome</keyword>
<dbReference type="Pfam" id="PF17973">
    <property type="entry name" value="bMG10"/>
    <property type="match status" value="1"/>
</dbReference>